<dbReference type="PANTHER" id="PTHR11803:SF39">
    <property type="entry name" value="2-IMINOBUTANOATE_2-IMINOPROPANOATE DEAMINASE"/>
    <property type="match status" value="1"/>
</dbReference>
<dbReference type="Proteomes" id="UP000078386">
    <property type="component" value="Unassembled WGS sequence"/>
</dbReference>
<name>A0A1B7JX14_9ENTR</name>
<dbReference type="GO" id="GO:0019239">
    <property type="term" value="F:deaminase activity"/>
    <property type="evidence" value="ECO:0007669"/>
    <property type="project" value="TreeGrafter"/>
</dbReference>
<dbReference type="InterPro" id="IPR006175">
    <property type="entry name" value="YjgF/YER057c/UK114"/>
</dbReference>
<dbReference type="SUPFAM" id="SSF55298">
    <property type="entry name" value="YjgF-like"/>
    <property type="match status" value="1"/>
</dbReference>
<reference evidence="1 2" key="1">
    <citation type="submission" date="2016-04" db="EMBL/GenBank/DDBJ databases">
        <title>ATOL: Assembling a taxonomically balanced genome-scale reconstruction of the evolutionary history of the Enterobacteriaceae.</title>
        <authorList>
            <person name="Plunkett G.III."/>
            <person name="Neeno-Eckwall E.C."/>
            <person name="Glasner J.D."/>
            <person name="Perna N.T."/>
        </authorList>
    </citation>
    <scope>NUCLEOTIDE SEQUENCE [LARGE SCALE GENOMIC DNA]</scope>
    <source>
        <strain evidence="1 2">ATCC 51603</strain>
    </source>
</reference>
<dbReference type="CDD" id="cd00448">
    <property type="entry name" value="YjgF_YER057c_UK114_family"/>
    <property type="match status" value="1"/>
</dbReference>
<dbReference type="Pfam" id="PF01042">
    <property type="entry name" value="Ribonuc_L-PSP"/>
    <property type="match status" value="1"/>
</dbReference>
<comment type="caution">
    <text evidence="1">The sequence shown here is derived from an EMBL/GenBank/DDBJ whole genome shotgun (WGS) entry which is preliminary data.</text>
</comment>
<dbReference type="InterPro" id="IPR035959">
    <property type="entry name" value="RutC-like_sf"/>
</dbReference>
<dbReference type="RefSeq" id="WP_064545594.1">
    <property type="nucleotide sequence ID" value="NZ_LXEU01000049.1"/>
</dbReference>
<protein>
    <submittedName>
        <fullName evidence="1">Translation initiation inhibitor</fullName>
    </submittedName>
</protein>
<sequence>MALVRYPTSKPFPFSDAVAANGFLFLSGQVSMSPDGQPLYGTITEQVNRIMRSVSETLARGDAQLSDVVRAQVWLSDMAHFAEFNQAWRPWFPEGFPSRSVTTSSLAFNLDVEIEFQAVLP</sequence>
<dbReference type="EMBL" id="LXEU01000049">
    <property type="protein sequence ID" value="OAT52451.1"/>
    <property type="molecule type" value="Genomic_DNA"/>
</dbReference>
<evidence type="ECO:0000313" key="1">
    <source>
        <dbReference type="EMBL" id="OAT52451.1"/>
    </source>
</evidence>
<keyword evidence="2" id="KW-1185">Reference proteome</keyword>
<dbReference type="PATRIC" id="fig|1354264.4.peg.2513"/>
<dbReference type="AlphaFoldDB" id="A0A1B7JX14"/>
<proteinExistence type="predicted"/>
<dbReference type="Gene3D" id="3.30.1330.40">
    <property type="entry name" value="RutC-like"/>
    <property type="match status" value="1"/>
</dbReference>
<dbReference type="GO" id="GO:0005829">
    <property type="term" value="C:cytosol"/>
    <property type="evidence" value="ECO:0007669"/>
    <property type="project" value="TreeGrafter"/>
</dbReference>
<gene>
    <name evidence="1" type="ORF">M989_02416</name>
</gene>
<accession>A0A1B7JX14</accession>
<organism evidence="1 2">
    <name type="scientific">Kluyvera georgiana ATCC 51603</name>
    <dbReference type="NCBI Taxonomy" id="1354264"/>
    <lineage>
        <taxon>Bacteria</taxon>
        <taxon>Pseudomonadati</taxon>
        <taxon>Pseudomonadota</taxon>
        <taxon>Gammaproteobacteria</taxon>
        <taxon>Enterobacterales</taxon>
        <taxon>Enterobacteriaceae</taxon>
        <taxon>Kluyvera</taxon>
    </lineage>
</organism>
<dbReference type="PANTHER" id="PTHR11803">
    <property type="entry name" value="2-IMINOBUTANOATE/2-IMINOPROPANOATE DEAMINASE RIDA"/>
    <property type="match status" value="1"/>
</dbReference>
<evidence type="ECO:0000313" key="2">
    <source>
        <dbReference type="Proteomes" id="UP000078386"/>
    </source>
</evidence>